<sequence length="103" mass="11429">MIPGRKRRRPGMARAVLFFATAMLFAVCLAQAGDGSALVTQRCLGCHGMEKNCEVTTTDPDWWTETVLRMVEYKNGLLSEDEVARVALFLADDQQRSTLCSSN</sequence>
<feature type="chain" id="PRO_5002979586" evidence="1">
    <location>
        <begin position="33"/>
        <end position="103"/>
    </location>
</feature>
<proteinExistence type="predicted"/>
<keyword evidence="3" id="KW-1185">Reference proteome</keyword>
<dbReference type="RefSeq" id="WP_015773728.1">
    <property type="nucleotide sequence ID" value="NC_013173.1"/>
</dbReference>
<dbReference type="AlphaFoldDB" id="C7LU14"/>
<gene>
    <name evidence="2" type="ordered locus">Dbac_1544</name>
</gene>
<dbReference type="HOGENOM" id="CLU_2259194_0_0_7"/>
<dbReference type="Proteomes" id="UP000002216">
    <property type="component" value="Chromosome"/>
</dbReference>
<dbReference type="STRING" id="525897.Dbac_1544"/>
<reference evidence="2 3" key="1">
    <citation type="journal article" date="2009" name="Stand. Genomic Sci.">
        <title>Complete genome sequence of Desulfomicrobium baculatum type strain (X).</title>
        <authorList>
            <person name="Copeland A."/>
            <person name="Spring S."/>
            <person name="Goker M."/>
            <person name="Schneider S."/>
            <person name="Lapidus A."/>
            <person name="Del Rio T.G."/>
            <person name="Tice H."/>
            <person name="Cheng J.F."/>
            <person name="Chen F."/>
            <person name="Nolan M."/>
            <person name="Bruce D."/>
            <person name="Goodwin L."/>
            <person name="Pitluck S."/>
            <person name="Ivanova N."/>
            <person name="Mavrommatis K."/>
            <person name="Ovchinnikova G."/>
            <person name="Pati A."/>
            <person name="Chen A."/>
            <person name="Palaniappan K."/>
            <person name="Land M."/>
            <person name="Hauser L."/>
            <person name="Chang Y.J."/>
            <person name="Jeffries C.C."/>
            <person name="Meincke L."/>
            <person name="Sims D."/>
            <person name="Brettin T."/>
            <person name="Detter J.C."/>
            <person name="Han C."/>
            <person name="Chain P."/>
            <person name="Bristow J."/>
            <person name="Eisen J.A."/>
            <person name="Markowitz V."/>
            <person name="Hugenholtz P."/>
            <person name="Kyrpides N.C."/>
            <person name="Klenk H.P."/>
            <person name="Lucas S."/>
        </authorList>
    </citation>
    <scope>NUCLEOTIDE SEQUENCE [LARGE SCALE GENOMIC DNA]</scope>
    <source>
        <strain evidence="3">DSM 4028 / VKM B-1378 / X</strain>
    </source>
</reference>
<dbReference type="InterPro" id="IPR036909">
    <property type="entry name" value="Cyt_c-like_dom_sf"/>
</dbReference>
<dbReference type="KEGG" id="dba:Dbac_1544"/>
<dbReference type="GO" id="GO:0020037">
    <property type="term" value="F:heme binding"/>
    <property type="evidence" value="ECO:0007669"/>
    <property type="project" value="InterPro"/>
</dbReference>
<feature type="signal peptide" evidence="1">
    <location>
        <begin position="1"/>
        <end position="32"/>
    </location>
</feature>
<name>C7LU14_DESBD</name>
<evidence type="ECO:0000313" key="2">
    <source>
        <dbReference type="EMBL" id="ACU89637.1"/>
    </source>
</evidence>
<protein>
    <submittedName>
        <fullName evidence="2">Quinohemoprotein amine dehydrogenase 60 kDa subunit</fullName>
    </submittedName>
</protein>
<evidence type="ECO:0000313" key="3">
    <source>
        <dbReference type="Proteomes" id="UP000002216"/>
    </source>
</evidence>
<dbReference type="Gene3D" id="1.10.760.10">
    <property type="entry name" value="Cytochrome c-like domain"/>
    <property type="match status" value="1"/>
</dbReference>
<keyword evidence="1" id="KW-0732">Signal</keyword>
<organism evidence="2 3">
    <name type="scientific">Desulfomicrobium baculatum (strain DSM 4028 / VKM B-1378 / X)</name>
    <name type="common">Desulfovibrio baculatus</name>
    <dbReference type="NCBI Taxonomy" id="525897"/>
    <lineage>
        <taxon>Bacteria</taxon>
        <taxon>Pseudomonadati</taxon>
        <taxon>Thermodesulfobacteriota</taxon>
        <taxon>Desulfovibrionia</taxon>
        <taxon>Desulfovibrionales</taxon>
        <taxon>Desulfomicrobiaceae</taxon>
        <taxon>Desulfomicrobium</taxon>
    </lineage>
</organism>
<dbReference type="SUPFAM" id="SSF46626">
    <property type="entry name" value="Cytochrome c"/>
    <property type="match status" value="1"/>
</dbReference>
<dbReference type="GO" id="GO:0009055">
    <property type="term" value="F:electron transfer activity"/>
    <property type="evidence" value="ECO:0007669"/>
    <property type="project" value="InterPro"/>
</dbReference>
<dbReference type="OrthoDB" id="5472242at2"/>
<accession>C7LU14</accession>
<dbReference type="EMBL" id="CP001629">
    <property type="protein sequence ID" value="ACU89637.1"/>
    <property type="molecule type" value="Genomic_DNA"/>
</dbReference>
<evidence type="ECO:0000256" key="1">
    <source>
        <dbReference type="SAM" id="SignalP"/>
    </source>
</evidence>